<reference evidence="1 2" key="1">
    <citation type="submission" date="2017-03" db="EMBL/GenBank/DDBJ databases">
        <title>Complete genome sequence of Blastomonas fulva degrading microcsystin LR.</title>
        <authorList>
            <person name="Lee H.-g."/>
            <person name="Jin L."/>
            <person name="oh H.-M."/>
        </authorList>
    </citation>
    <scope>NUCLEOTIDE SEQUENCE [LARGE SCALE GENOMIC DNA]</scope>
    <source>
        <strain evidence="1 2">T2</strain>
    </source>
</reference>
<gene>
    <name evidence="1" type="ORF">B5J99_12090</name>
</gene>
<dbReference type="EMBL" id="CP020083">
    <property type="protein sequence ID" value="ASR52105.1"/>
    <property type="molecule type" value="Genomic_DNA"/>
</dbReference>
<dbReference type="Proteomes" id="UP000258016">
    <property type="component" value="Chromosome"/>
</dbReference>
<evidence type="ECO:0000313" key="2">
    <source>
        <dbReference type="Proteomes" id="UP000258016"/>
    </source>
</evidence>
<evidence type="ECO:0000313" key="1">
    <source>
        <dbReference type="EMBL" id="ASR52105.1"/>
    </source>
</evidence>
<sequence>MAARTQWQKALARAKERFTPANVADEAIDTAANTIGGAADKAAGFAWAHRGKLALAGLLGGLFYGRKPIAKATEPLVGKARASIGKARETLLSRKKP</sequence>
<protein>
    <submittedName>
        <fullName evidence="1">Uncharacterized protein</fullName>
    </submittedName>
</protein>
<proteinExistence type="predicted"/>
<accession>A0ABN5B8N8</accession>
<name>A0ABN5B8N8_9SPHN</name>
<organism evidence="1 2">
    <name type="scientific">Blastomonas fulva</name>
    <dbReference type="NCBI Taxonomy" id="1550728"/>
    <lineage>
        <taxon>Bacteria</taxon>
        <taxon>Pseudomonadati</taxon>
        <taxon>Pseudomonadota</taxon>
        <taxon>Alphaproteobacteria</taxon>
        <taxon>Sphingomonadales</taxon>
        <taxon>Sphingomonadaceae</taxon>
        <taxon>Blastomonas</taxon>
    </lineage>
</organism>
<keyword evidence="2" id="KW-1185">Reference proteome</keyword>